<keyword evidence="5" id="KW-0808">Transferase</keyword>
<feature type="transmembrane region" description="Helical" evidence="11">
    <location>
        <begin position="20"/>
        <end position="43"/>
    </location>
</feature>
<keyword evidence="10 11" id="KW-0472">Membrane</keyword>
<evidence type="ECO:0000313" key="15">
    <source>
        <dbReference type="Proteomes" id="UP000610846"/>
    </source>
</evidence>
<evidence type="ECO:0000256" key="1">
    <source>
        <dbReference type="ARBA" id="ARBA00000085"/>
    </source>
</evidence>
<dbReference type="PANTHER" id="PTHR45436:SF5">
    <property type="entry name" value="SENSOR HISTIDINE KINASE TRCS"/>
    <property type="match status" value="1"/>
</dbReference>
<keyword evidence="9" id="KW-0902">Two-component regulatory system</keyword>
<keyword evidence="7 14" id="KW-0418">Kinase</keyword>
<dbReference type="Gene3D" id="1.10.287.130">
    <property type="match status" value="1"/>
</dbReference>
<proteinExistence type="predicted"/>
<evidence type="ECO:0000259" key="13">
    <source>
        <dbReference type="PROSITE" id="PS50885"/>
    </source>
</evidence>
<dbReference type="Pfam" id="PF00672">
    <property type="entry name" value="HAMP"/>
    <property type="match status" value="1"/>
</dbReference>
<comment type="caution">
    <text evidence="14">The sequence shown here is derived from an EMBL/GenBank/DDBJ whole genome shotgun (WGS) entry which is preliminary data.</text>
</comment>
<evidence type="ECO:0000256" key="6">
    <source>
        <dbReference type="ARBA" id="ARBA00022692"/>
    </source>
</evidence>
<evidence type="ECO:0000256" key="3">
    <source>
        <dbReference type="ARBA" id="ARBA00012438"/>
    </source>
</evidence>
<dbReference type="Gene3D" id="3.30.565.10">
    <property type="entry name" value="Histidine kinase-like ATPase, C-terminal domain"/>
    <property type="match status" value="1"/>
</dbReference>
<evidence type="ECO:0000256" key="4">
    <source>
        <dbReference type="ARBA" id="ARBA00022553"/>
    </source>
</evidence>
<dbReference type="InterPro" id="IPR005467">
    <property type="entry name" value="His_kinase_dom"/>
</dbReference>
<dbReference type="SMART" id="SM00304">
    <property type="entry name" value="HAMP"/>
    <property type="match status" value="1"/>
</dbReference>
<evidence type="ECO:0000256" key="10">
    <source>
        <dbReference type="ARBA" id="ARBA00023136"/>
    </source>
</evidence>
<dbReference type="SMART" id="SM00387">
    <property type="entry name" value="HATPase_c"/>
    <property type="match status" value="1"/>
</dbReference>
<protein>
    <recommendedName>
        <fullName evidence="3">histidine kinase</fullName>
        <ecNumber evidence="3">2.7.13.3</ecNumber>
    </recommendedName>
</protein>
<keyword evidence="6 11" id="KW-0812">Transmembrane</keyword>
<dbReference type="SUPFAM" id="SSF158472">
    <property type="entry name" value="HAMP domain-like"/>
    <property type="match status" value="1"/>
</dbReference>
<dbReference type="Proteomes" id="UP000610846">
    <property type="component" value="Unassembled WGS sequence"/>
</dbReference>
<dbReference type="GO" id="GO:0000155">
    <property type="term" value="F:phosphorelay sensor kinase activity"/>
    <property type="evidence" value="ECO:0007669"/>
    <property type="project" value="InterPro"/>
</dbReference>
<evidence type="ECO:0000313" key="14">
    <source>
        <dbReference type="EMBL" id="MBD8078559.1"/>
    </source>
</evidence>
<keyword evidence="15" id="KW-1185">Reference proteome</keyword>
<dbReference type="Pfam" id="PF00512">
    <property type="entry name" value="HisKA"/>
    <property type="match status" value="1"/>
</dbReference>
<dbReference type="GO" id="GO:0005886">
    <property type="term" value="C:plasma membrane"/>
    <property type="evidence" value="ECO:0007669"/>
    <property type="project" value="UniProtKB-SubCell"/>
</dbReference>
<dbReference type="InterPro" id="IPR036890">
    <property type="entry name" value="HATPase_C_sf"/>
</dbReference>
<keyword evidence="4" id="KW-0597">Phosphoprotein</keyword>
<comment type="catalytic activity">
    <reaction evidence="1">
        <text>ATP + protein L-histidine = ADP + protein N-phospho-L-histidine.</text>
        <dbReference type="EC" id="2.7.13.3"/>
    </reaction>
</comment>
<dbReference type="InterPro" id="IPR050428">
    <property type="entry name" value="TCS_sensor_his_kinase"/>
</dbReference>
<dbReference type="CDD" id="cd00075">
    <property type="entry name" value="HATPase"/>
    <property type="match status" value="1"/>
</dbReference>
<comment type="subcellular location">
    <subcellularLocation>
        <location evidence="2">Cell membrane</location>
    </subcellularLocation>
</comment>
<feature type="domain" description="Histidine kinase" evidence="12">
    <location>
        <begin position="254"/>
        <end position="459"/>
    </location>
</feature>
<evidence type="ECO:0000256" key="2">
    <source>
        <dbReference type="ARBA" id="ARBA00004236"/>
    </source>
</evidence>
<reference evidence="14" key="1">
    <citation type="journal article" date="2018" name="Curr. Microbiol.">
        <title>Cellulosimicrobium arenosum sp. nov., Isolated from Marine Sediment Sand.</title>
        <authorList>
            <person name="Oh M."/>
            <person name="Kim J.H."/>
            <person name="Yoon J.H."/>
            <person name="Schumann P."/>
            <person name="Kim W."/>
        </authorList>
    </citation>
    <scope>NUCLEOTIDE SEQUENCE</scope>
    <source>
        <strain evidence="14">KCTC 49039</strain>
    </source>
</reference>
<evidence type="ECO:0000259" key="12">
    <source>
        <dbReference type="PROSITE" id="PS50109"/>
    </source>
</evidence>
<dbReference type="Pfam" id="PF02518">
    <property type="entry name" value="HATPase_c"/>
    <property type="match status" value="1"/>
</dbReference>
<evidence type="ECO:0000256" key="5">
    <source>
        <dbReference type="ARBA" id="ARBA00022679"/>
    </source>
</evidence>
<reference evidence="14" key="2">
    <citation type="submission" date="2020-09" db="EMBL/GenBank/DDBJ databases">
        <authorList>
            <person name="Yu Y."/>
        </authorList>
    </citation>
    <scope>NUCLEOTIDE SEQUENCE</scope>
    <source>
        <strain evidence="14">KCTC 49039</strain>
    </source>
</reference>
<dbReference type="PANTHER" id="PTHR45436">
    <property type="entry name" value="SENSOR HISTIDINE KINASE YKOH"/>
    <property type="match status" value="1"/>
</dbReference>
<dbReference type="RefSeq" id="WP_191828127.1">
    <property type="nucleotide sequence ID" value="NZ_JACYHB010000003.1"/>
</dbReference>
<dbReference type="EMBL" id="JACYHB010000003">
    <property type="protein sequence ID" value="MBD8078559.1"/>
    <property type="molecule type" value="Genomic_DNA"/>
</dbReference>
<name>A0A927G8L8_9MICO</name>
<evidence type="ECO:0000256" key="7">
    <source>
        <dbReference type="ARBA" id="ARBA00022777"/>
    </source>
</evidence>
<feature type="transmembrane region" description="Helical" evidence="11">
    <location>
        <begin position="171"/>
        <end position="192"/>
    </location>
</feature>
<gene>
    <name evidence="14" type="ORF">IF651_05730</name>
</gene>
<dbReference type="InterPro" id="IPR036097">
    <property type="entry name" value="HisK_dim/P_sf"/>
</dbReference>
<accession>A0A927G8L8</accession>
<dbReference type="SUPFAM" id="SSF55874">
    <property type="entry name" value="ATPase domain of HSP90 chaperone/DNA topoisomerase II/histidine kinase"/>
    <property type="match status" value="1"/>
</dbReference>
<evidence type="ECO:0000256" key="8">
    <source>
        <dbReference type="ARBA" id="ARBA00022989"/>
    </source>
</evidence>
<evidence type="ECO:0000256" key="11">
    <source>
        <dbReference type="SAM" id="Phobius"/>
    </source>
</evidence>
<evidence type="ECO:0000256" key="9">
    <source>
        <dbReference type="ARBA" id="ARBA00023012"/>
    </source>
</evidence>
<dbReference type="EC" id="2.7.13.3" evidence="3"/>
<organism evidence="14 15">
    <name type="scientific">Cellulosimicrobium arenosum</name>
    <dbReference type="NCBI Taxonomy" id="2708133"/>
    <lineage>
        <taxon>Bacteria</taxon>
        <taxon>Bacillati</taxon>
        <taxon>Actinomycetota</taxon>
        <taxon>Actinomycetes</taxon>
        <taxon>Micrococcales</taxon>
        <taxon>Promicromonosporaceae</taxon>
        <taxon>Cellulosimicrobium</taxon>
    </lineage>
</organism>
<dbReference type="PROSITE" id="PS50885">
    <property type="entry name" value="HAMP"/>
    <property type="match status" value="1"/>
</dbReference>
<keyword evidence="8 11" id="KW-1133">Transmembrane helix</keyword>
<dbReference type="PRINTS" id="PR00344">
    <property type="entry name" value="BCTRLSENSOR"/>
</dbReference>
<dbReference type="InterPro" id="IPR003661">
    <property type="entry name" value="HisK_dim/P_dom"/>
</dbReference>
<dbReference type="Gene3D" id="6.10.340.10">
    <property type="match status" value="1"/>
</dbReference>
<dbReference type="AlphaFoldDB" id="A0A927G8L8"/>
<sequence>MTSRSPRRPARRTTSVRWRLTALASAVVAVALVLGAVALTWVLQASRVAALDAVVRERATTVATLAEADRLPSTLPVVEPGEIVQLLDADGGVVASSSNASRTLPLLGGDELTASSPDTGGATRIMTTTTSGYDDAARVAVHPTTLRGAPATVVASVPLTELEGVVRALRVGLLAVVPLLTLAVGAVVWFILGRALRPVEALRRGAAQVARAGGPGSLPVPAADDEIGALARTLNDMLDRLETGAARQRSFVADAAHELRSPVAALRATVEVAQAHPGSTTPDELAGELLSEVLRLQALVDDLLVLARVGAGPAASDRVELGPVAAAVLAGVRPVADRRDVAVELGGAGAATGDPAALGRVLRNLLDNAVRHASRRAVVTVGEGRVTVDDDGAGLDPEMREAVFERFVRLDEARERDVGGSGLGLAIARELTREMGGDVHLGASPLGGVRAVVELPLLDAGDPAAGTAHSAGPAPPVTG</sequence>
<dbReference type="CDD" id="cd00082">
    <property type="entry name" value="HisKA"/>
    <property type="match status" value="1"/>
</dbReference>
<feature type="domain" description="HAMP" evidence="13">
    <location>
        <begin position="193"/>
        <end position="246"/>
    </location>
</feature>
<dbReference type="SUPFAM" id="SSF47384">
    <property type="entry name" value="Homodimeric domain of signal transducing histidine kinase"/>
    <property type="match status" value="1"/>
</dbReference>
<dbReference type="SMART" id="SM00388">
    <property type="entry name" value="HisKA"/>
    <property type="match status" value="1"/>
</dbReference>
<dbReference type="InterPro" id="IPR003660">
    <property type="entry name" value="HAMP_dom"/>
</dbReference>
<dbReference type="PROSITE" id="PS50109">
    <property type="entry name" value="HIS_KIN"/>
    <property type="match status" value="1"/>
</dbReference>
<dbReference type="CDD" id="cd06225">
    <property type="entry name" value="HAMP"/>
    <property type="match status" value="1"/>
</dbReference>
<dbReference type="InterPro" id="IPR004358">
    <property type="entry name" value="Sig_transdc_His_kin-like_C"/>
</dbReference>
<dbReference type="InterPro" id="IPR003594">
    <property type="entry name" value="HATPase_dom"/>
</dbReference>